<feature type="region of interest" description="Disordered" evidence="4">
    <location>
        <begin position="301"/>
        <end position="407"/>
    </location>
</feature>
<dbReference type="InParanoid" id="A0A165EC51"/>
<dbReference type="InterPro" id="IPR002738">
    <property type="entry name" value="RNase_P_p30"/>
</dbReference>
<keyword evidence="6" id="KW-1185">Reference proteome</keyword>
<name>A0A165EC51_9APHY</name>
<dbReference type="SUPFAM" id="SSF89550">
    <property type="entry name" value="PHP domain-like"/>
    <property type="match status" value="1"/>
</dbReference>
<dbReference type="Proteomes" id="UP000076871">
    <property type="component" value="Unassembled WGS sequence"/>
</dbReference>
<accession>A0A165EC51</accession>
<dbReference type="FunCoup" id="A0A165EC51">
    <property type="interactions" value="412"/>
</dbReference>
<dbReference type="EMBL" id="KV427623">
    <property type="protein sequence ID" value="KZT06706.1"/>
    <property type="molecule type" value="Genomic_DNA"/>
</dbReference>
<dbReference type="GO" id="GO:0005655">
    <property type="term" value="C:nucleolar ribonuclease P complex"/>
    <property type="evidence" value="ECO:0007669"/>
    <property type="project" value="TreeGrafter"/>
</dbReference>
<feature type="compositionally biased region" description="Polar residues" evidence="4">
    <location>
        <begin position="350"/>
        <end position="359"/>
    </location>
</feature>
<evidence type="ECO:0000256" key="4">
    <source>
        <dbReference type="SAM" id="MobiDB-lite"/>
    </source>
</evidence>
<comment type="subcellular location">
    <subcellularLocation>
        <location evidence="1">Nucleus</location>
    </subcellularLocation>
</comment>
<reference evidence="5 6" key="1">
    <citation type="journal article" date="2016" name="Mol. Biol. Evol.">
        <title>Comparative Genomics of Early-Diverging Mushroom-Forming Fungi Provides Insights into the Origins of Lignocellulose Decay Capabilities.</title>
        <authorList>
            <person name="Nagy L.G."/>
            <person name="Riley R."/>
            <person name="Tritt A."/>
            <person name="Adam C."/>
            <person name="Daum C."/>
            <person name="Floudas D."/>
            <person name="Sun H."/>
            <person name="Yadav J.S."/>
            <person name="Pangilinan J."/>
            <person name="Larsson K.H."/>
            <person name="Matsuura K."/>
            <person name="Barry K."/>
            <person name="Labutti K."/>
            <person name="Kuo R."/>
            <person name="Ohm R.A."/>
            <person name="Bhattacharya S.S."/>
            <person name="Shirouzu T."/>
            <person name="Yoshinaga Y."/>
            <person name="Martin F.M."/>
            <person name="Grigoriev I.V."/>
            <person name="Hibbett D.S."/>
        </authorList>
    </citation>
    <scope>NUCLEOTIDE SEQUENCE [LARGE SCALE GENOMIC DNA]</scope>
    <source>
        <strain evidence="5 6">93-53</strain>
    </source>
</reference>
<gene>
    <name evidence="5" type="ORF">LAESUDRAFT_725795</name>
</gene>
<dbReference type="RefSeq" id="XP_040764446.1">
    <property type="nucleotide sequence ID" value="XM_040908891.1"/>
</dbReference>
<proteinExistence type="inferred from homology"/>
<keyword evidence="3" id="KW-0819">tRNA processing</keyword>
<dbReference type="PANTHER" id="PTHR13031:SF0">
    <property type="entry name" value="RIBONUCLEASE P PROTEIN SUBUNIT P30"/>
    <property type="match status" value="1"/>
</dbReference>
<protein>
    <submittedName>
        <fullName evidence="5">PHP domain-like protein</fullName>
    </submittedName>
</protein>
<feature type="compositionally biased region" description="Low complexity" evidence="4">
    <location>
        <begin position="301"/>
        <end position="313"/>
    </location>
</feature>
<dbReference type="PANTHER" id="PTHR13031">
    <property type="entry name" value="RIBONUCLEASE P SUBUNIT P30"/>
    <property type="match status" value="1"/>
</dbReference>
<evidence type="ECO:0000256" key="3">
    <source>
        <dbReference type="ARBA" id="ARBA00022694"/>
    </source>
</evidence>
<dbReference type="Gene3D" id="3.20.20.140">
    <property type="entry name" value="Metal-dependent hydrolases"/>
    <property type="match status" value="1"/>
</dbReference>
<dbReference type="GeneID" id="63825920"/>
<dbReference type="AlphaFoldDB" id="A0A165EC51"/>
<dbReference type="GO" id="GO:0003723">
    <property type="term" value="F:RNA binding"/>
    <property type="evidence" value="ECO:0007669"/>
    <property type="project" value="TreeGrafter"/>
</dbReference>
<dbReference type="STRING" id="1314785.A0A165EC51"/>
<evidence type="ECO:0000313" key="6">
    <source>
        <dbReference type="Proteomes" id="UP000076871"/>
    </source>
</evidence>
<dbReference type="InterPro" id="IPR016195">
    <property type="entry name" value="Pol/histidinol_Pase-like"/>
</dbReference>
<comment type="similarity">
    <text evidence="2">Belongs to the eukaryotic/archaeal RNase P protein component 3 family.</text>
</comment>
<dbReference type="GO" id="GO:0008033">
    <property type="term" value="P:tRNA processing"/>
    <property type="evidence" value="ECO:0007669"/>
    <property type="project" value="UniProtKB-KW"/>
</dbReference>
<evidence type="ECO:0000256" key="1">
    <source>
        <dbReference type="ARBA" id="ARBA00004123"/>
    </source>
</evidence>
<organism evidence="5 6">
    <name type="scientific">Laetiporus sulphureus 93-53</name>
    <dbReference type="NCBI Taxonomy" id="1314785"/>
    <lineage>
        <taxon>Eukaryota</taxon>
        <taxon>Fungi</taxon>
        <taxon>Dikarya</taxon>
        <taxon>Basidiomycota</taxon>
        <taxon>Agaricomycotina</taxon>
        <taxon>Agaricomycetes</taxon>
        <taxon>Polyporales</taxon>
        <taxon>Laetiporus</taxon>
    </lineage>
</organism>
<dbReference type="Pfam" id="PF01876">
    <property type="entry name" value="RNase_P_p30"/>
    <property type="match status" value="1"/>
</dbReference>
<evidence type="ECO:0000256" key="2">
    <source>
        <dbReference type="ARBA" id="ARBA00007331"/>
    </source>
</evidence>
<sequence>MFIDLNVPIPASFSMHLGGQARSKKNKGKQPAAVQETVSVTFTPAQISVIERRIDLLVHLGYTVFALNQTVRSKVERKTHVNIIDPLVAQLRERTGVVILKRITIVLDEDSEQGYGLTTANASLFAPYDIISLLPTTAKSFFLACDKGTEPSPLTAHIIALPLTLPRLPFYLKHTMVRKAIKQGAVFEIQYAGALGAEVDLGGIGGEGGTGAKRNWWAAAREVIRVTNGKGVVVSGGVLNDADLRAPRDVANLITMLGLSQDVAHDAISRVPQSLILRAQTRRTYRAIFSEPKIVIPSATTASTATASGPTAAESKQTVLEEQDDAGSAPDASSKVTEPPDATPPAPLNQAESVPQDNPQKNDKKRPLCEGTDEVAQSPKPGPAVAGDEQDGAGRKRKKKKTNDNKT</sequence>
<evidence type="ECO:0000313" key="5">
    <source>
        <dbReference type="EMBL" id="KZT06706.1"/>
    </source>
</evidence>
<dbReference type="OrthoDB" id="17948at2759"/>